<evidence type="ECO:0000313" key="2">
    <source>
        <dbReference type="EMBL" id="KAK3728796.1"/>
    </source>
</evidence>
<feature type="compositionally biased region" description="Polar residues" evidence="1">
    <location>
        <begin position="73"/>
        <end position="82"/>
    </location>
</feature>
<accession>A0AAE1CR31</accession>
<evidence type="ECO:0000256" key="1">
    <source>
        <dbReference type="SAM" id="MobiDB-lite"/>
    </source>
</evidence>
<dbReference type="EMBL" id="JAWDGP010007172">
    <property type="protein sequence ID" value="KAK3728796.1"/>
    <property type="molecule type" value="Genomic_DNA"/>
</dbReference>
<gene>
    <name evidence="2" type="ORF">RRG08_013519</name>
</gene>
<comment type="caution">
    <text evidence="2">The sequence shown here is derived from an EMBL/GenBank/DDBJ whole genome shotgun (WGS) entry which is preliminary data.</text>
</comment>
<evidence type="ECO:0000313" key="3">
    <source>
        <dbReference type="Proteomes" id="UP001283361"/>
    </source>
</evidence>
<keyword evidence="3" id="KW-1185">Reference proteome</keyword>
<feature type="region of interest" description="Disordered" evidence="1">
    <location>
        <begin position="48"/>
        <end position="82"/>
    </location>
</feature>
<dbReference type="Proteomes" id="UP001283361">
    <property type="component" value="Unassembled WGS sequence"/>
</dbReference>
<dbReference type="AlphaFoldDB" id="A0AAE1CR31"/>
<sequence>MSRIISRLPKNCIGNGIEQRFPSALRARVIHCDKASVCRAETRARGDVSDLRHDGAHDPGPDRECEFRDTGVMDSNPSHNQSEDTAFVSWTAHRNKDDTKVLFLDFPDLDDDWGKTANSAGLSIPRQVIMILLIPPLINVAFHVDSLVPGSARGKLIGRYDDRHGLTVWYLAMAGPSSSPRGVKWTYLSLAKLVKVEQLEVLIISNVSLSTSAVVRLI</sequence>
<reference evidence="2" key="1">
    <citation type="journal article" date="2023" name="G3 (Bethesda)">
        <title>A reference genome for the long-term kleptoplast-retaining sea slug Elysia crispata morphotype clarki.</title>
        <authorList>
            <person name="Eastman K.E."/>
            <person name="Pendleton A.L."/>
            <person name="Shaikh M.A."/>
            <person name="Suttiyut T."/>
            <person name="Ogas R."/>
            <person name="Tomko P."/>
            <person name="Gavelis G."/>
            <person name="Widhalm J.R."/>
            <person name="Wisecaver J.H."/>
        </authorList>
    </citation>
    <scope>NUCLEOTIDE SEQUENCE</scope>
    <source>
        <strain evidence="2">ECLA1</strain>
    </source>
</reference>
<name>A0AAE1CR31_9GAST</name>
<organism evidence="2 3">
    <name type="scientific">Elysia crispata</name>
    <name type="common">lettuce slug</name>
    <dbReference type="NCBI Taxonomy" id="231223"/>
    <lineage>
        <taxon>Eukaryota</taxon>
        <taxon>Metazoa</taxon>
        <taxon>Spiralia</taxon>
        <taxon>Lophotrochozoa</taxon>
        <taxon>Mollusca</taxon>
        <taxon>Gastropoda</taxon>
        <taxon>Heterobranchia</taxon>
        <taxon>Euthyneura</taxon>
        <taxon>Panpulmonata</taxon>
        <taxon>Sacoglossa</taxon>
        <taxon>Placobranchoidea</taxon>
        <taxon>Plakobranchidae</taxon>
        <taxon>Elysia</taxon>
    </lineage>
</organism>
<feature type="compositionally biased region" description="Basic and acidic residues" evidence="1">
    <location>
        <begin position="48"/>
        <end position="71"/>
    </location>
</feature>
<protein>
    <submittedName>
        <fullName evidence="2">Uncharacterized protein</fullName>
    </submittedName>
</protein>
<proteinExistence type="predicted"/>